<keyword evidence="3" id="KW-1185">Reference proteome</keyword>
<dbReference type="SUPFAM" id="SSF52096">
    <property type="entry name" value="ClpP/crotonase"/>
    <property type="match status" value="1"/>
</dbReference>
<accession>A0A1H5RZL1</accession>
<organism evidence="2 3">
    <name type="scientific">Vibrio hangzhouensis</name>
    <dbReference type="NCBI Taxonomy" id="462991"/>
    <lineage>
        <taxon>Bacteria</taxon>
        <taxon>Pseudomonadati</taxon>
        <taxon>Pseudomonadota</taxon>
        <taxon>Gammaproteobacteria</taxon>
        <taxon>Vibrionales</taxon>
        <taxon>Vibrionaceae</taxon>
        <taxon>Vibrio</taxon>
    </lineage>
</organism>
<dbReference type="InterPro" id="IPR014748">
    <property type="entry name" value="Enoyl-CoA_hydra_C"/>
</dbReference>
<protein>
    <submittedName>
        <fullName evidence="2">Methylglutaconyl-CoA hydratase</fullName>
    </submittedName>
</protein>
<name>A0A1H5RZL1_9VIBR</name>
<dbReference type="GO" id="GO:0003824">
    <property type="term" value="F:catalytic activity"/>
    <property type="evidence" value="ECO:0007669"/>
    <property type="project" value="UniProtKB-ARBA"/>
</dbReference>
<evidence type="ECO:0000256" key="1">
    <source>
        <dbReference type="ARBA" id="ARBA00005254"/>
    </source>
</evidence>
<dbReference type="Gene3D" id="3.90.226.10">
    <property type="entry name" value="2-enoyl-CoA Hydratase, Chain A, domain 1"/>
    <property type="match status" value="1"/>
</dbReference>
<dbReference type="PANTHER" id="PTHR42964">
    <property type="entry name" value="ENOYL-COA HYDRATASE"/>
    <property type="match status" value="1"/>
</dbReference>
<dbReference type="GO" id="GO:0008300">
    <property type="term" value="P:isoprenoid catabolic process"/>
    <property type="evidence" value="ECO:0007669"/>
    <property type="project" value="TreeGrafter"/>
</dbReference>
<dbReference type="InterPro" id="IPR001753">
    <property type="entry name" value="Enoyl-CoA_hydra/iso"/>
</dbReference>
<dbReference type="EMBL" id="FNVG01000001">
    <property type="protein sequence ID" value="SEF43544.1"/>
    <property type="molecule type" value="Genomic_DNA"/>
</dbReference>
<reference evidence="3" key="1">
    <citation type="submission" date="2016-10" db="EMBL/GenBank/DDBJ databases">
        <authorList>
            <person name="Varghese N."/>
            <person name="Submissions S."/>
        </authorList>
    </citation>
    <scope>NUCLEOTIDE SEQUENCE [LARGE SCALE GENOMIC DNA]</scope>
    <source>
        <strain evidence="3">CGMCC 1.7062</strain>
    </source>
</reference>
<dbReference type="Pfam" id="PF00378">
    <property type="entry name" value="ECH_1"/>
    <property type="match status" value="1"/>
</dbReference>
<dbReference type="OrthoDB" id="9807606at2"/>
<sequence length="265" mass="28789">METDKPVLISVDHLGIATITLNRPEKGNAFDDRIISLLLTALSNLANNPEVRCLVLTGSGKHFCSGADLAWMKSMASKSEIENLEDAKRLAHLMRCLDTLPIPTISVVQGAAYGGALGLLCCSDMVIAQTDSQFCLSEVKLGLVPATICPYVVRTLGARHARRFMLTAEIIPAQRALELGLVHELLDAEAIEGYLSKITKRICHNGPVALQTTKALIHHCHQHTIDGTLSTLTSEVIAKARVSPEGQEGIRAFFSKTKPDWVTKE</sequence>
<gene>
    <name evidence="2" type="ORF">SAMN04488244_101181</name>
</gene>
<dbReference type="Gene3D" id="1.10.12.10">
    <property type="entry name" value="Lyase 2-enoyl-coa Hydratase, Chain A, domain 2"/>
    <property type="match status" value="1"/>
</dbReference>
<dbReference type="AlphaFoldDB" id="A0A1H5RZL1"/>
<dbReference type="InterPro" id="IPR029045">
    <property type="entry name" value="ClpP/crotonase-like_dom_sf"/>
</dbReference>
<evidence type="ECO:0000313" key="3">
    <source>
        <dbReference type="Proteomes" id="UP000236721"/>
    </source>
</evidence>
<dbReference type="RefSeq" id="WP_103878431.1">
    <property type="nucleotide sequence ID" value="NZ_FNVG01000001.1"/>
</dbReference>
<dbReference type="PANTHER" id="PTHR42964:SF1">
    <property type="entry name" value="POLYKETIDE BIOSYNTHESIS ENOYL-COA HYDRATASE PKSH-RELATED"/>
    <property type="match status" value="1"/>
</dbReference>
<dbReference type="CDD" id="cd06558">
    <property type="entry name" value="crotonase-like"/>
    <property type="match status" value="1"/>
</dbReference>
<evidence type="ECO:0000313" key="2">
    <source>
        <dbReference type="EMBL" id="SEF43544.1"/>
    </source>
</evidence>
<proteinExistence type="inferred from homology"/>
<dbReference type="InterPro" id="IPR051683">
    <property type="entry name" value="Enoyl-CoA_Hydratase/Isomerase"/>
</dbReference>
<comment type="similarity">
    <text evidence="1">Belongs to the enoyl-CoA hydratase/isomerase family.</text>
</comment>
<dbReference type="Proteomes" id="UP000236721">
    <property type="component" value="Unassembled WGS sequence"/>
</dbReference>